<dbReference type="Proteomes" id="UP001174932">
    <property type="component" value="Unassembled WGS sequence"/>
</dbReference>
<evidence type="ECO:0000313" key="4">
    <source>
        <dbReference type="EMBL" id="MDO6966790.1"/>
    </source>
</evidence>
<dbReference type="Gene3D" id="3.30.365.10">
    <property type="entry name" value="Aldehyde oxidase/xanthine dehydrogenase, molybdopterin binding domain"/>
    <property type="match status" value="4"/>
</dbReference>
<name>A0ABT8YUI3_9HYPH</name>
<dbReference type="EMBL" id="JAUOZU010000021">
    <property type="protein sequence ID" value="MDO6966790.1"/>
    <property type="molecule type" value="Genomic_DNA"/>
</dbReference>
<dbReference type="PANTHER" id="PTHR11908:SF132">
    <property type="entry name" value="ALDEHYDE OXIDASE 1-RELATED"/>
    <property type="match status" value="1"/>
</dbReference>
<feature type="domain" description="Aldehyde oxidase/xanthine dehydrogenase a/b hammerhead" evidence="3">
    <location>
        <begin position="19"/>
        <end position="137"/>
    </location>
</feature>
<dbReference type="Pfam" id="PF20256">
    <property type="entry name" value="MoCoBD_2"/>
    <property type="match status" value="1"/>
</dbReference>
<gene>
    <name evidence="4" type="ORF">Q4481_22790</name>
</gene>
<dbReference type="Pfam" id="PF02738">
    <property type="entry name" value="MoCoBD_1"/>
    <property type="match status" value="1"/>
</dbReference>
<dbReference type="PANTHER" id="PTHR11908">
    <property type="entry name" value="XANTHINE DEHYDROGENASE"/>
    <property type="match status" value="1"/>
</dbReference>
<dbReference type="Gene3D" id="3.90.1170.50">
    <property type="entry name" value="Aldehyde oxidase/xanthine dehydrogenase, a/b hammerhead"/>
    <property type="match status" value="1"/>
</dbReference>
<reference evidence="4" key="2">
    <citation type="submission" date="2023-07" db="EMBL/GenBank/DDBJ databases">
        <authorList>
            <person name="Shen H."/>
        </authorList>
    </citation>
    <scope>NUCLEOTIDE SEQUENCE</scope>
    <source>
        <strain evidence="4">TNR-22</strain>
    </source>
</reference>
<keyword evidence="2" id="KW-0560">Oxidoreductase</keyword>
<organism evidence="4 5">
    <name type="scientific">Rhizobium alvei</name>
    <dbReference type="NCBI Taxonomy" id="1132659"/>
    <lineage>
        <taxon>Bacteria</taxon>
        <taxon>Pseudomonadati</taxon>
        <taxon>Pseudomonadota</taxon>
        <taxon>Alphaproteobacteria</taxon>
        <taxon>Hyphomicrobiales</taxon>
        <taxon>Rhizobiaceae</taxon>
        <taxon>Rhizobium/Agrobacterium group</taxon>
        <taxon>Rhizobium</taxon>
    </lineage>
</organism>
<dbReference type="InterPro" id="IPR046867">
    <property type="entry name" value="AldOxase/xan_DH_MoCoBD2"/>
</dbReference>
<comment type="caution">
    <text evidence="4">The sequence shown here is derived from an EMBL/GenBank/DDBJ whole genome shotgun (WGS) entry which is preliminary data.</text>
</comment>
<reference evidence="4" key="1">
    <citation type="journal article" date="2015" name="Int. J. Syst. Evol. Microbiol.">
        <title>Rhizobium alvei sp. nov., isolated from a freshwater river.</title>
        <authorList>
            <person name="Sheu S.Y."/>
            <person name="Huang H.W."/>
            <person name="Young C.C."/>
            <person name="Chen W.M."/>
        </authorList>
    </citation>
    <scope>NUCLEOTIDE SEQUENCE</scope>
    <source>
        <strain evidence="4">TNR-22</strain>
    </source>
</reference>
<evidence type="ECO:0000259" key="3">
    <source>
        <dbReference type="SMART" id="SM01008"/>
    </source>
</evidence>
<dbReference type="Pfam" id="PF01315">
    <property type="entry name" value="Ald_Xan_dh_C"/>
    <property type="match status" value="1"/>
</dbReference>
<dbReference type="SUPFAM" id="SSF54665">
    <property type="entry name" value="CO dehydrogenase molybdoprotein N-domain-like"/>
    <property type="match status" value="1"/>
</dbReference>
<dbReference type="InterPro" id="IPR008274">
    <property type="entry name" value="AldOxase/xan_DH_MoCoBD1"/>
</dbReference>
<dbReference type="InterPro" id="IPR036856">
    <property type="entry name" value="Ald_Oxase/Xan_DH_a/b_sf"/>
</dbReference>
<dbReference type="InterPro" id="IPR016208">
    <property type="entry name" value="Ald_Oxase/xanthine_DH-like"/>
</dbReference>
<dbReference type="InterPro" id="IPR037165">
    <property type="entry name" value="AldOxase/xan_DH_Mopterin-bd_sf"/>
</dbReference>
<evidence type="ECO:0000256" key="2">
    <source>
        <dbReference type="ARBA" id="ARBA00023002"/>
    </source>
</evidence>
<dbReference type="SUPFAM" id="SSF56003">
    <property type="entry name" value="Molybdenum cofactor-binding domain"/>
    <property type="match status" value="1"/>
</dbReference>
<keyword evidence="5" id="KW-1185">Reference proteome</keyword>
<proteinExistence type="predicted"/>
<evidence type="ECO:0000313" key="5">
    <source>
        <dbReference type="Proteomes" id="UP001174932"/>
    </source>
</evidence>
<dbReference type="RefSeq" id="WP_304378736.1">
    <property type="nucleotide sequence ID" value="NZ_JAUOZU010000021.1"/>
</dbReference>
<evidence type="ECO:0000256" key="1">
    <source>
        <dbReference type="ARBA" id="ARBA00022505"/>
    </source>
</evidence>
<protein>
    <submittedName>
        <fullName evidence="4">Xanthine dehydrogenase family protein molybdopterin-binding subunit</fullName>
    </submittedName>
</protein>
<accession>A0ABT8YUI3</accession>
<dbReference type="InterPro" id="IPR000674">
    <property type="entry name" value="Ald_Oxase/Xan_DH_a/b"/>
</dbReference>
<keyword evidence="1" id="KW-0500">Molybdenum</keyword>
<dbReference type="SMART" id="SM01008">
    <property type="entry name" value="Ald_Xan_dh_C"/>
    <property type="match status" value="1"/>
</dbReference>
<sequence length="763" mass="82499">MKFGVGASALRKEDDNLLLGKGNYTDDLRLDDALHGFVLRSPYANARFSIISTDGALDAPGVHLVLTAADLAHLGPVPCKQIVRQPDGTLHDKRETPILCLDQVRHVGDAVAFIVADSREMAEDAAELIEIEWEGEEAITDLATTLDPESPLVWPELKSNQAYLYRIGDRARTEAAFAEAAFVTEVAIVNNRIVSHYMEPRAAVAHYDAEAGQFLLHAPSQGVHSLRDILAKDIFRIDPQNVRVVTGDVGGGFGTKSFCYREYALVLEASKRLGQPVRWLSSRTEHSLADAHGRDSLAKAKLALDKDKRILAMKIDMVANMGAYLSQYGPMIPTMAARMATGVYDIPVIDMEIRAVYTNTTPVDAYRGAGRPEAAYLIERLMDASAHQLGIDPVTFRRINFVKPEQFPYRTASGSFYDVGEFDGHLTRALEAADWAGFDERNEEARERGRIRGIGLSTYVEICAFPGSEAAHLRLNEDGTVTLFIGTQTNGQGHATAYSQFIAEKLGIDFDKIIVRQGDTAELAKGGGTGGSRSIPIGGLSVIRAGEDLADKIRRIAGDELEAAPDDIELEAGIARVVGTDRQMDFSAIARAAKSPEDLLAIADVRQDEATFPNGTHVVEVEIDPDTGETAIVNYQVVDDFGVVVNPILLAGQIHGGIAQGVGQALVEGAHYSEDGQMLTATLMDYAVPRADLFPEFKFEMRNVPSVANALGIKGAGEAATIGATPAVMNAVVDALHRAYGISGIDMPATPYRIWQTIQNASG</sequence>